<dbReference type="InterPro" id="IPR000847">
    <property type="entry name" value="LysR_HTH_N"/>
</dbReference>
<dbReference type="Proteomes" id="UP001198439">
    <property type="component" value="Unassembled WGS sequence"/>
</dbReference>
<comment type="similarity">
    <text evidence="1">Belongs to the LysR transcriptional regulatory family.</text>
</comment>
<evidence type="ECO:0000313" key="6">
    <source>
        <dbReference type="EMBL" id="MCB8610773.1"/>
    </source>
</evidence>
<dbReference type="PRINTS" id="PR00039">
    <property type="entry name" value="HTHLYSR"/>
</dbReference>
<keyword evidence="4" id="KW-0804">Transcription</keyword>
<keyword evidence="2" id="KW-0805">Transcription regulation</keyword>
<evidence type="ECO:0000256" key="3">
    <source>
        <dbReference type="ARBA" id="ARBA00023125"/>
    </source>
</evidence>
<dbReference type="InterPro" id="IPR050950">
    <property type="entry name" value="HTH-type_LysR_regulators"/>
</dbReference>
<evidence type="ECO:0000259" key="5">
    <source>
        <dbReference type="PROSITE" id="PS50931"/>
    </source>
</evidence>
<name>A0AAW4VNS6_9FIRM</name>
<dbReference type="SUPFAM" id="SSF46785">
    <property type="entry name" value="Winged helix' DNA-binding domain"/>
    <property type="match status" value="1"/>
</dbReference>
<dbReference type="InterPro" id="IPR036388">
    <property type="entry name" value="WH-like_DNA-bd_sf"/>
</dbReference>
<reference evidence="6" key="1">
    <citation type="submission" date="2021-10" db="EMBL/GenBank/DDBJ databases">
        <title>Collection of gut derived symbiotic bacterial strains cultured from healthy donors.</title>
        <authorList>
            <person name="Lin H."/>
            <person name="Littmann E."/>
            <person name="Kohout C."/>
            <person name="Pamer E.G."/>
        </authorList>
    </citation>
    <scope>NUCLEOTIDE SEQUENCE</scope>
    <source>
        <strain evidence="6">DFI.4.48</strain>
    </source>
</reference>
<proteinExistence type="inferred from homology"/>
<dbReference type="AlphaFoldDB" id="A0AAW4VNS6"/>
<dbReference type="GO" id="GO:0003677">
    <property type="term" value="F:DNA binding"/>
    <property type="evidence" value="ECO:0007669"/>
    <property type="project" value="UniProtKB-KW"/>
</dbReference>
<feature type="domain" description="HTH lysR-type" evidence="5">
    <location>
        <begin position="1"/>
        <end position="58"/>
    </location>
</feature>
<keyword evidence="3" id="KW-0238">DNA-binding</keyword>
<sequence length="306" mass="35439">MEFRLLQYFLAIAREETILKAAESLHVTQPTLSRQMKELEDHLQKQLFIRGNRKITLTEEGILLRQRAEEIVSLVEKTESEIMLFDETLSGEVCIGSGETLGIEIICKAIQRVQEDYPRIQFHLFSGNEQDVTDRLEKGLIDFGVIIEPANIYKYNHLSLPYQDLWGIYIKKEHPLALKESITPQDLIDVPLLCSSQELKYKQIENWANSYFSKYHIIATYNLIYNASILTKECNGAVISLKNLIDTSNESSLCFRPLEPQITSSLAFIWKKYRVLSKTAQYFLKVLEEEIKKAHKCSQINKNMIK</sequence>
<dbReference type="InterPro" id="IPR005119">
    <property type="entry name" value="LysR_subst-bd"/>
</dbReference>
<evidence type="ECO:0000313" key="7">
    <source>
        <dbReference type="Proteomes" id="UP001198439"/>
    </source>
</evidence>
<evidence type="ECO:0000256" key="2">
    <source>
        <dbReference type="ARBA" id="ARBA00023015"/>
    </source>
</evidence>
<accession>A0AAW4VNS6</accession>
<dbReference type="FunFam" id="1.10.10.10:FF:000001">
    <property type="entry name" value="LysR family transcriptional regulator"/>
    <property type="match status" value="1"/>
</dbReference>
<organism evidence="6 7">
    <name type="scientific">Faecalibacillus faecis</name>
    <dbReference type="NCBI Taxonomy" id="1982628"/>
    <lineage>
        <taxon>Bacteria</taxon>
        <taxon>Bacillati</taxon>
        <taxon>Bacillota</taxon>
        <taxon>Erysipelotrichia</taxon>
        <taxon>Erysipelotrichales</taxon>
        <taxon>Coprobacillaceae</taxon>
        <taxon>Faecalibacillus</taxon>
    </lineage>
</organism>
<dbReference type="PANTHER" id="PTHR30419:SF8">
    <property type="entry name" value="NITROGEN ASSIMILATION TRANSCRIPTIONAL ACTIVATOR-RELATED"/>
    <property type="match status" value="1"/>
</dbReference>
<dbReference type="PANTHER" id="PTHR30419">
    <property type="entry name" value="HTH-TYPE TRANSCRIPTIONAL REGULATOR YBHD"/>
    <property type="match status" value="1"/>
</dbReference>
<dbReference type="Pfam" id="PF00126">
    <property type="entry name" value="HTH_1"/>
    <property type="match status" value="1"/>
</dbReference>
<dbReference type="GO" id="GO:0005829">
    <property type="term" value="C:cytosol"/>
    <property type="evidence" value="ECO:0007669"/>
    <property type="project" value="TreeGrafter"/>
</dbReference>
<evidence type="ECO:0000256" key="1">
    <source>
        <dbReference type="ARBA" id="ARBA00009437"/>
    </source>
</evidence>
<comment type="caution">
    <text evidence="6">The sequence shown here is derived from an EMBL/GenBank/DDBJ whole genome shotgun (WGS) entry which is preliminary data.</text>
</comment>
<dbReference type="InterPro" id="IPR036390">
    <property type="entry name" value="WH_DNA-bd_sf"/>
</dbReference>
<dbReference type="EMBL" id="JAJDKZ010000025">
    <property type="protein sequence ID" value="MCB8610773.1"/>
    <property type="molecule type" value="Genomic_DNA"/>
</dbReference>
<protein>
    <submittedName>
        <fullName evidence="6">LysR family transcriptional regulator</fullName>
    </submittedName>
</protein>
<dbReference type="GO" id="GO:0003700">
    <property type="term" value="F:DNA-binding transcription factor activity"/>
    <property type="evidence" value="ECO:0007669"/>
    <property type="project" value="InterPro"/>
</dbReference>
<dbReference type="RefSeq" id="WP_227279783.1">
    <property type="nucleotide sequence ID" value="NZ_JAJDKR010000025.1"/>
</dbReference>
<dbReference type="Gene3D" id="1.10.10.10">
    <property type="entry name" value="Winged helix-like DNA-binding domain superfamily/Winged helix DNA-binding domain"/>
    <property type="match status" value="1"/>
</dbReference>
<evidence type="ECO:0000256" key="4">
    <source>
        <dbReference type="ARBA" id="ARBA00023163"/>
    </source>
</evidence>
<dbReference type="CDD" id="cd05466">
    <property type="entry name" value="PBP2_LTTR_substrate"/>
    <property type="match status" value="1"/>
</dbReference>
<dbReference type="SUPFAM" id="SSF53850">
    <property type="entry name" value="Periplasmic binding protein-like II"/>
    <property type="match status" value="1"/>
</dbReference>
<dbReference type="PROSITE" id="PS50931">
    <property type="entry name" value="HTH_LYSR"/>
    <property type="match status" value="1"/>
</dbReference>
<gene>
    <name evidence="6" type="ORF">LJD69_09225</name>
</gene>
<dbReference type="Gene3D" id="3.40.190.290">
    <property type="match status" value="1"/>
</dbReference>
<dbReference type="Pfam" id="PF03466">
    <property type="entry name" value="LysR_substrate"/>
    <property type="match status" value="1"/>
</dbReference>